<dbReference type="Pfam" id="PF21413">
    <property type="entry name" value="SHQ1-like_CS"/>
    <property type="match status" value="1"/>
</dbReference>
<dbReference type="PROSITE" id="PS51203">
    <property type="entry name" value="CS"/>
    <property type="match status" value="1"/>
</dbReference>
<dbReference type="GO" id="GO:0051082">
    <property type="term" value="F:unfolded protein binding"/>
    <property type="evidence" value="ECO:0007669"/>
    <property type="project" value="TreeGrafter"/>
</dbReference>
<dbReference type="WBParaSite" id="PSU_v2.g9476.t1">
    <property type="protein sequence ID" value="PSU_v2.g9476.t1"/>
    <property type="gene ID" value="PSU_v2.g9476"/>
</dbReference>
<sequence>MITPKFTIDQTNEHVIVEITVPSARLEDADVEFSENLFIFSCKPYYLRLHFTHDIRSIDQEKDMSQVISCNLEKSSIKIQMIKNIPGEEFGNFNDLSKLLNPSVATDVTELGGGLFNAEGEPIEEFLKQELSKDDDEIGESDEVIKKYGYGFAFKKHGELGKLKDELNDLFDIAKFIETFEIDKRSEFAHDLDLGKFDPQYFLADFYEPPGELAECLAFKLPGAISLTIEDNEYLLNIRKKKLPELDDMDLRHTLLGLLDILFAYVYDYKTNLGDVTCESSWTFVKLAPTFSCLACYETAQEALLSGIRRSLCYGLYRNWDFAMSCVDEVEKIINQGPNAIIHCLLQIRKAVAVEIHYRYLLNKLFIDDYIIFLQDLPPKDFTWLPIEIDYIKKRLKINDTFMEYDLEECIKEAGLDALQITGNPAAAGDTVPLDSDDDE</sequence>
<dbReference type="GO" id="GO:0005737">
    <property type="term" value="C:cytoplasm"/>
    <property type="evidence" value="ECO:0007669"/>
    <property type="project" value="TreeGrafter"/>
</dbReference>
<dbReference type="InterPro" id="IPR008978">
    <property type="entry name" value="HSP20-like_chaperone"/>
</dbReference>
<accession>A0A914ZCQ4</accession>
<keyword evidence="4" id="KW-1185">Reference proteome</keyword>
<proteinExistence type="inferred from homology"/>
<organism evidence="4 5">
    <name type="scientific">Panagrolaimus superbus</name>
    <dbReference type="NCBI Taxonomy" id="310955"/>
    <lineage>
        <taxon>Eukaryota</taxon>
        <taxon>Metazoa</taxon>
        <taxon>Ecdysozoa</taxon>
        <taxon>Nematoda</taxon>
        <taxon>Chromadorea</taxon>
        <taxon>Rhabditida</taxon>
        <taxon>Tylenchina</taxon>
        <taxon>Panagrolaimomorpha</taxon>
        <taxon>Panagrolaimoidea</taxon>
        <taxon>Panagrolaimidae</taxon>
        <taxon>Panagrolaimus</taxon>
    </lineage>
</organism>
<dbReference type="InterPro" id="IPR007052">
    <property type="entry name" value="CS_dom"/>
</dbReference>
<dbReference type="Gene3D" id="2.60.40.790">
    <property type="match status" value="1"/>
</dbReference>
<evidence type="ECO:0000313" key="5">
    <source>
        <dbReference type="WBParaSite" id="PSU_v2.g9476.t1"/>
    </source>
</evidence>
<dbReference type="Proteomes" id="UP000887577">
    <property type="component" value="Unplaced"/>
</dbReference>
<dbReference type="AlphaFoldDB" id="A0A914ZCQ4"/>
<dbReference type="InterPro" id="IPR048696">
    <property type="entry name" value="SHQ1-like_CS"/>
</dbReference>
<dbReference type="GO" id="GO:0000493">
    <property type="term" value="P:box H/ACA snoRNP assembly"/>
    <property type="evidence" value="ECO:0007669"/>
    <property type="project" value="InterPro"/>
</dbReference>
<dbReference type="CDD" id="cd06463">
    <property type="entry name" value="p23_like"/>
    <property type="match status" value="1"/>
</dbReference>
<evidence type="ECO:0000256" key="2">
    <source>
        <dbReference type="ARBA" id="ARBA00013750"/>
    </source>
</evidence>
<dbReference type="PANTHER" id="PTHR12967:SF0">
    <property type="entry name" value="PROTEIN SHQ1 HOMOLOG"/>
    <property type="match status" value="1"/>
</dbReference>
<reference evidence="5" key="1">
    <citation type="submission" date="2022-11" db="UniProtKB">
        <authorList>
            <consortium name="WormBaseParasite"/>
        </authorList>
    </citation>
    <scope>IDENTIFICATION</scope>
</reference>
<name>A0A914ZCQ4_9BILA</name>
<dbReference type="SUPFAM" id="SSF49764">
    <property type="entry name" value="HSP20-like chaperones"/>
    <property type="match status" value="1"/>
</dbReference>
<dbReference type="InterPro" id="IPR007009">
    <property type="entry name" value="Shq1_C"/>
</dbReference>
<dbReference type="Pfam" id="PF04925">
    <property type="entry name" value="SHQ1"/>
    <property type="match status" value="1"/>
</dbReference>
<dbReference type="InterPro" id="IPR039742">
    <property type="entry name" value="Shq1"/>
</dbReference>
<dbReference type="PANTHER" id="PTHR12967">
    <property type="entry name" value="PROTEIN SHQ1 HOMOLOG"/>
    <property type="match status" value="1"/>
</dbReference>
<feature type="domain" description="CS" evidence="3">
    <location>
        <begin position="1"/>
        <end position="97"/>
    </location>
</feature>
<evidence type="ECO:0000256" key="1">
    <source>
        <dbReference type="ARBA" id="ARBA00005607"/>
    </source>
</evidence>
<evidence type="ECO:0000259" key="3">
    <source>
        <dbReference type="PROSITE" id="PS51203"/>
    </source>
</evidence>
<evidence type="ECO:0000313" key="4">
    <source>
        <dbReference type="Proteomes" id="UP000887577"/>
    </source>
</evidence>
<comment type="similarity">
    <text evidence="1">Belongs to the SHQ1 family.</text>
</comment>
<dbReference type="GO" id="GO:0005654">
    <property type="term" value="C:nucleoplasm"/>
    <property type="evidence" value="ECO:0007669"/>
    <property type="project" value="TreeGrafter"/>
</dbReference>
<protein>
    <recommendedName>
        <fullName evidence="2">Protein SHQ1 homolog</fullName>
    </recommendedName>
</protein>